<protein>
    <submittedName>
        <fullName evidence="2">Uncharacterized protein</fullName>
    </submittedName>
</protein>
<feature type="compositionally biased region" description="Basic and acidic residues" evidence="1">
    <location>
        <begin position="1"/>
        <end position="21"/>
    </location>
</feature>
<name>A0A2I1DII5_9PROT</name>
<reference evidence="2 3" key="1">
    <citation type="submission" date="2017-03" db="EMBL/GenBank/DDBJ databases">
        <title>Draft genime sequence of the acidophilic sulfur-oxidizing bacterium Acidithiobacillus sp. SH, isolated from seawater.</title>
        <authorList>
            <person name="Sharmin S."/>
            <person name="Tokuhisa M."/>
            <person name="Kanao T."/>
            <person name="Kamimura K."/>
        </authorList>
    </citation>
    <scope>NUCLEOTIDE SEQUENCE [LARGE SCALE GENOMIC DNA]</scope>
    <source>
        <strain evidence="2 3">SH</strain>
    </source>
</reference>
<keyword evidence="3" id="KW-1185">Reference proteome</keyword>
<dbReference type="RefSeq" id="WP_101538885.1">
    <property type="nucleotide sequence ID" value="NZ_MXAV01000053.1"/>
</dbReference>
<gene>
    <name evidence="2" type="ORF">B1757_13815</name>
</gene>
<dbReference type="AlphaFoldDB" id="A0A2I1DII5"/>
<evidence type="ECO:0000313" key="2">
    <source>
        <dbReference type="EMBL" id="PKY09675.1"/>
    </source>
</evidence>
<dbReference type="InParanoid" id="A0A2I1DII5"/>
<dbReference type="EMBL" id="MXAV01000053">
    <property type="protein sequence ID" value="PKY09675.1"/>
    <property type="molecule type" value="Genomic_DNA"/>
</dbReference>
<evidence type="ECO:0000256" key="1">
    <source>
        <dbReference type="SAM" id="MobiDB-lite"/>
    </source>
</evidence>
<proteinExistence type="predicted"/>
<accession>A0A2I1DII5</accession>
<comment type="caution">
    <text evidence="2">The sequence shown here is derived from an EMBL/GenBank/DDBJ whole genome shotgun (WGS) entry which is preliminary data.</text>
</comment>
<feature type="region of interest" description="Disordered" evidence="1">
    <location>
        <begin position="1"/>
        <end position="36"/>
    </location>
</feature>
<dbReference type="Proteomes" id="UP000234329">
    <property type="component" value="Unassembled WGS sequence"/>
</dbReference>
<feature type="region of interest" description="Disordered" evidence="1">
    <location>
        <begin position="59"/>
        <end position="80"/>
    </location>
</feature>
<sequence>MTGEVVDHRPPLRPVRGEKKKPASGSKPQRNRRTREEILADLQREEMALKSRMEKKLNAIRERRERLSETPENRRRRERERRAFEKAWGRIAPDMGYAHILGALQMVIASDHDMAALKKNGDKLIAAHGLSRKTR</sequence>
<evidence type="ECO:0000313" key="3">
    <source>
        <dbReference type="Proteomes" id="UP000234329"/>
    </source>
</evidence>
<organism evidence="2 3">
    <name type="scientific">Acidithiobacillus marinus</name>
    <dbReference type="NCBI Taxonomy" id="187490"/>
    <lineage>
        <taxon>Bacteria</taxon>
        <taxon>Pseudomonadati</taxon>
        <taxon>Pseudomonadota</taxon>
        <taxon>Acidithiobacillia</taxon>
        <taxon>Acidithiobacillales</taxon>
        <taxon>Acidithiobacillaceae</taxon>
        <taxon>Acidithiobacillus</taxon>
    </lineage>
</organism>